<gene>
    <name evidence="2" type="ORF">MNBD_GAMMA09-2855</name>
</gene>
<dbReference type="AlphaFoldDB" id="A0A3B0Y1U8"/>
<feature type="transmembrane region" description="Helical" evidence="1">
    <location>
        <begin position="20"/>
        <end position="37"/>
    </location>
</feature>
<protein>
    <submittedName>
        <fullName evidence="2">Uncharacterized protein</fullName>
    </submittedName>
</protein>
<organism evidence="2">
    <name type="scientific">hydrothermal vent metagenome</name>
    <dbReference type="NCBI Taxonomy" id="652676"/>
    <lineage>
        <taxon>unclassified sequences</taxon>
        <taxon>metagenomes</taxon>
        <taxon>ecological metagenomes</taxon>
    </lineage>
</organism>
<evidence type="ECO:0000313" key="2">
    <source>
        <dbReference type="EMBL" id="VAW69382.1"/>
    </source>
</evidence>
<keyword evidence="1" id="KW-0472">Membrane</keyword>
<dbReference type="EMBL" id="UOFI01000155">
    <property type="protein sequence ID" value="VAW69382.1"/>
    <property type="molecule type" value="Genomic_DNA"/>
</dbReference>
<evidence type="ECO:0000256" key="1">
    <source>
        <dbReference type="SAM" id="Phobius"/>
    </source>
</evidence>
<proteinExistence type="predicted"/>
<feature type="transmembrane region" description="Helical" evidence="1">
    <location>
        <begin position="43"/>
        <end position="61"/>
    </location>
</feature>
<reference evidence="2" key="1">
    <citation type="submission" date="2018-06" db="EMBL/GenBank/DDBJ databases">
        <authorList>
            <person name="Zhirakovskaya E."/>
        </authorList>
    </citation>
    <scope>NUCLEOTIDE SEQUENCE</scope>
</reference>
<keyword evidence="1" id="KW-0812">Transmembrane</keyword>
<name>A0A3B0Y1U8_9ZZZZ</name>
<keyword evidence="1" id="KW-1133">Transmembrane helix</keyword>
<sequence>MQSVTTSHQQVHTGLRMKSLVKFVIPVLFLLIGVAVYELSTAQLIILALLSGLLLALFFRIENMLSVDANEISSSITGAGMDGGSFHHQKSSAIKTAAVITDGGSFERASAKHQNRA</sequence>
<accession>A0A3B0Y1U8</accession>